<protein>
    <submittedName>
        <fullName evidence="1">Uncharacterized protein</fullName>
    </submittedName>
</protein>
<dbReference type="EMBL" id="MBFS01003221">
    <property type="protein sequence ID" value="PVU87885.1"/>
    <property type="molecule type" value="Genomic_DNA"/>
</dbReference>
<dbReference type="OrthoDB" id="5757082at2759"/>
<organism evidence="1 2">
    <name type="scientific">Smittium megazygosporum</name>
    <dbReference type="NCBI Taxonomy" id="133381"/>
    <lineage>
        <taxon>Eukaryota</taxon>
        <taxon>Fungi</taxon>
        <taxon>Fungi incertae sedis</taxon>
        <taxon>Zoopagomycota</taxon>
        <taxon>Kickxellomycotina</taxon>
        <taxon>Harpellomycetes</taxon>
        <taxon>Harpellales</taxon>
        <taxon>Legeriomycetaceae</taxon>
        <taxon>Smittium</taxon>
    </lineage>
</organism>
<gene>
    <name evidence="1" type="ORF">BB560_006420</name>
</gene>
<name>A0A2T9Y6F2_9FUNG</name>
<evidence type="ECO:0000313" key="1">
    <source>
        <dbReference type="EMBL" id="PVU87885.1"/>
    </source>
</evidence>
<comment type="caution">
    <text evidence="1">The sequence shown here is derived from an EMBL/GenBank/DDBJ whole genome shotgun (WGS) entry which is preliminary data.</text>
</comment>
<sequence length="72" mass="8333">MQSIERYDRGSSVVEYPVRQLGHLPTDAGASRYKRTRICHYGCFWDWLLEIAARFGAARNRTSDLPECKNNV</sequence>
<proteinExistence type="predicted"/>
<reference evidence="1 2" key="1">
    <citation type="journal article" date="2018" name="MBio">
        <title>Comparative Genomics Reveals the Core Gene Toolbox for the Fungus-Insect Symbiosis.</title>
        <authorList>
            <person name="Wang Y."/>
            <person name="Stata M."/>
            <person name="Wang W."/>
            <person name="Stajich J.E."/>
            <person name="White M.M."/>
            <person name="Moncalvo J.M."/>
        </authorList>
    </citation>
    <scope>NUCLEOTIDE SEQUENCE [LARGE SCALE GENOMIC DNA]</scope>
    <source>
        <strain evidence="1 2">SC-DP-2</strain>
    </source>
</reference>
<evidence type="ECO:0000313" key="2">
    <source>
        <dbReference type="Proteomes" id="UP000245609"/>
    </source>
</evidence>
<keyword evidence="2" id="KW-1185">Reference proteome</keyword>
<accession>A0A2T9Y6F2</accession>
<dbReference type="AlphaFoldDB" id="A0A2T9Y6F2"/>
<dbReference type="Proteomes" id="UP000245609">
    <property type="component" value="Unassembled WGS sequence"/>
</dbReference>